<dbReference type="SUPFAM" id="SSF103647">
    <property type="entry name" value="TSP type-3 repeat"/>
    <property type="match status" value="1"/>
</dbReference>
<proteinExistence type="predicted"/>
<evidence type="ECO:0008006" key="3">
    <source>
        <dbReference type="Google" id="ProtNLM"/>
    </source>
</evidence>
<accession>X0VA92</accession>
<gene>
    <name evidence="2" type="ORF">S01H1_52227</name>
</gene>
<dbReference type="EMBL" id="BARS01033751">
    <property type="protein sequence ID" value="GAG15029.1"/>
    <property type="molecule type" value="Genomic_DNA"/>
</dbReference>
<feature type="non-terminal residue" evidence="2">
    <location>
        <position position="260"/>
    </location>
</feature>
<name>X0VA92_9ZZZZ</name>
<organism evidence="2">
    <name type="scientific">marine sediment metagenome</name>
    <dbReference type="NCBI Taxonomy" id="412755"/>
    <lineage>
        <taxon>unclassified sequences</taxon>
        <taxon>metagenomes</taxon>
        <taxon>ecological metagenomes</taxon>
    </lineage>
</organism>
<evidence type="ECO:0000256" key="1">
    <source>
        <dbReference type="SAM" id="MobiDB-lite"/>
    </source>
</evidence>
<feature type="compositionally biased region" description="Acidic residues" evidence="1">
    <location>
        <begin position="138"/>
        <end position="189"/>
    </location>
</feature>
<feature type="compositionally biased region" description="Low complexity" evidence="1">
    <location>
        <begin position="192"/>
        <end position="211"/>
    </location>
</feature>
<feature type="region of interest" description="Disordered" evidence="1">
    <location>
        <begin position="68"/>
        <end position="100"/>
    </location>
</feature>
<dbReference type="AlphaFoldDB" id="X0VA92"/>
<comment type="caution">
    <text evidence="2">The sequence shown here is derived from an EMBL/GenBank/DDBJ whole genome shotgun (WGS) entry which is preliminary data.</text>
</comment>
<feature type="compositionally biased region" description="Acidic residues" evidence="1">
    <location>
        <begin position="73"/>
        <end position="88"/>
    </location>
</feature>
<protein>
    <recommendedName>
        <fullName evidence="3">Cartilage oligomeric matrix protein</fullName>
    </recommendedName>
</protein>
<dbReference type="InterPro" id="IPR028974">
    <property type="entry name" value="TSP_type-3_rpt"/>
</dbReference>
<dbReference type="GO" id="GO:0005509">
    <property type="term" value="F:calcium ion binding"/>
    <property type="evidence" value="ECO:0007669"/>
    <property type="project" value="InterPro"/>
</dbReference>
<sequence length="260" mass="25923">AYRAHFNGAAPDGTMFAHLVALISVSGGTASASQREPGSGYRAVGSAVSDMSAEVAFSLSAHDRLAGSTTFDVDPDPGDCGDDADGDGLPDWLDGCPDDPEKVDPGDCGCGVEDFDGDGDGIADCIDNCPDTANPGQEDADGDGVGDACDDSGGASDDDEFVDPDDGGAEPADDPESADDASDTDDTGDGDTGSADDSPWGPDWSDDPWGALFGFGPANQAEGDEAPEGWRNGVGSLCGFGAAGLLPLTLLGLSGFKAVG</sequence>
<feature type="non-terminal residue" evidence="2">
    <location>
        <position position="1"/>
    </location>
</feature>
<reference evidence="2" key="1">
    <citation type="journal article" date="2014" name="Front. Microbiol.">
        <title>High frequency of phylogenetically diverse reductive dehalogenase-homologous genes in deep subseafloor sedimentary metagenomes.</title>
        <authorList>
            <person name="Kawai M."/>
            <person name="Futagami T."/>
            <person name="Toyoda A."/>
            <person name="Takaki Y."/>
            <person name="Nishi S."/>
            <person name="Hori S."/>
            <person name="Arai W."/>
            <person name="Tsubouchi T."/>
            <person name="Morono Y."/>
            <person name="Uchiyama I."/>
            <person name="Ito T."/>
            <person name="Fujiyama A."/>
            <person name="Inagaki F."/>
            <person name="Takami H."/>
        </authorList>
    </citation>
    <scope>NUCLEOTIDE SEQUENCE</scope>
    <source>
        <strain evidence="2">Expedition CK06-06</strain>
    </source>
</reference>
<evidence type="ECO:0000313" key="2">
    <source>
        <dbReference type="EMBL" id="GAG15029.1"/>
    </source>
</evidence>
<feature type="region of interest" description="Disordered" evidence="1">
    <location>
        <begin position="134"/>
        <end position="230"/>
    </location>
</feature>